<dbReference type="EMBL" id="SDMP01000019">
    <property type="protein sequence ID" value="RYQ87572.1"/>
    <property type="molecule type" value="Genomic_DNA"/>
</dbReference>
<gene>
    <name evidence="2" type="ORF">Ahy_B09g095090</name>
</gene>
<dbReference type="Proteomes" id="UP000289738">
    <property type="component" value="Chromosome B09"/>
</dbReference>
<evidence type="ECO:0008006" key="4">
    <source>
        <dbReference type="Google" id="ProtNLM"/>
    </source>
</evidence>
<accession>A0A444XD23</accession>
<evidence type="ECO:0000313" key="3">
    <source>
        <dbReference type="Proteomes" id="UP000289738"/>
    </source>
</evidence>
<comment type="caution">
    <text evidence="2">The sequence shown here is derived from an EMBL/GenBank/DDBJ whole genome shotgun (WGS) entry which is preliminary data.</text>
</comment>
<dbReference type="PANTHER" id="PTHR47481">
    <property type="match status" value="1"/>
</dbReference>
<feature type="compositionally biased region" description="Pro residues" evidence="1">
    <location>
        <begin position="226"/>
        <end position="235"/>
    </location>
</feature>
<sequence>MKEQQRTEKGIEIVNLELLILPNFANISNFSIDSIPYTLPQTCGFIVYPTGLEPIPVPPPGSPPPPPPPPDWPPRRPPRPPPRPNLLPYHTNLLGYHSNAFQGIKKNPIYTSHLVGYYPYYYYQPYYIPFLVPSTRSNHYPRALSMQDTIGVEYFDKDAGNNFFKHPTLLLKDLEKGQRHDPAYVVRDDPSYYYQGGIMVYPMEIEPIPTVPYPNPQHPSPIPTIPISPPSLPLPRRPRPHHRQPPRLRKVKQNHEYQPISSLMPSTKRNHYTHSATYPSSLKHGRFYWQCDTVRVQFGKVLAKERLGLHKALKEKISGMKDEELEELDLRAASAIHLCLAKNVLANVQGMKTAKELWDKLEGLYQAKGISNRLLLKEQFHNLRMDHNMKIFDHLSAINGIVSELEAIGVKIDDEDKALRLILSLPSSYEYIKHVLMYGKETLNFEEVASKLIAEERRMKNEGSTSSDLALVARSDNYGK</sequence>
<proteinExistence type="predicted"/>
<protein>
    <recommendedName>
        <fullName evidence="4">Retrovirus-related Pol polyprotein from transposon TNT 1-94</fullName>
    </recommendedName>
</protein>
<dbReference type="PANTHER" id="PTHR47481:SF31">
    <property type="entry name" value="OS01G0873500 PROTEIN"/>
    <property type="match status" value="1"/>
</dbReference>
<dbReference type="AlphaFoldDB" id="A0A444XD23"/>
<feature type="region of interest" description="Disordered" evidence="1">
    <location>
        <begin position="226"/>
        <end position="246"/>
    </location>
</feature>
<evidence type="ECO:0000256" key="1">
    <source>
        <dbReference type="SAM" id="MobiDB-lite"/>
    </source>
</evidence>
<name>A0A444XD23_ARAHY</name>
<organism evidence="2 3">
    <name type="scientific">Arachis hypogaea</name>
    <name type="common">Peanut</name>
    <dbReference type="NCBI Taxonomy" id="3818"/>
    <lineage>
        <taxon>Eukaryota</taxon>
        <taxon>Viridiplantae</taxon>
        <taxon>Streptophyta</taxon>
        <taxon>Embryophyta</taxon>
        <taxon>Tracheophyta</taxon>
        <taxon>Spermatophyta</taxon>
        <taxon>Magnoliopsida</taxon>
        <taxon>eudicotyledons</taxon>
        <taxon>Gunneridae</taxon>
        <taxon>Pentapetalae</taxon>
        <taxon>rosids</taxon>
        <taxon>fabids</taxon>
        <taxon>Fabales</taxon>
        <taxon>Fabaceae</taxon>
        <taxon>Papilionoideae</taxon>
        <taxon>50 kb inversion clade</taxon>
        <taxon>dalbergioids sensu lato</taxon>
        <taxon>Dalbergieae</taxon>
        <taxon>Pterocarpus clade</taxon>
        <taxon>Arachis</taxon>
    </lineage>
</organism>
<feature type="region of interest" description="Disordered" evidence="1">
    <location>
        <begin position="57"/>
        <end position="85"/>
    </location>
</feature>
<keyword evidence="3" id="KW-1185">Reference proteome</keyword>
<feature type="compositionally biased region" description="Pro residues" evidence="1">
    <location>
        <begin position="57"/>
        <end position="72"/>
    </location>
</feature>
<reference evidence="2 3" key="1">
    <citation type="submission" date="2019-01" db="EMBL/GenBank/DDBJ databases">
        <title>Sequencing of cultivated peanut Arachis hypogaea provides insights into genome evolution and oil improvement.</title>
        <authorList>
            <person name="Chen X."/>
        </authorList>
    </citation>
    <scope>NUCLEOTIDE SEQUENCE [LARGE SCALE GENOMIC DNA]</scope>
    <source>
        <strain evidence="3">cv. Fuhuasheng</strain>
        <tissue evidence="2">Leaves</tissue>
    </source>
</reference>
<dbReference type="Pfam" id="PF14223">
    <property type="entry name" value="Retrotran_gag_2"/>
    <property type="match status" value="1"/>
</dbReference>
<evidence type="ECO:0000313" key="2">
    <source>
        <dbReference type="EMBL" id="RYQ87572.1"/>
    </source>
</evidence>
<feature type="compositionally biased region" description="Basic residues" evidence="1">
    <location>
        <begin position="236"/>
        <end position="246"/>
    </location>
</feature>